<keyword evidence="5 9" id="KW-0798">TonB box</keyword>
<feature type="domain" description="TonB-dependent receptor plug" evidence="11">
    <location>
        <begin position="56"/>
        <end position="165"/>
    </location>
</feature>
<evidence type="ECO:0000256" key="7">
    <source>
        <dbReference type="ARBA" id="ARBA00023237"/>
    </source>
</evidence>
<sequence>MAALALATSLHATATASTTPPPAEPAPIALDKLEVTADRAPSLTSPSLASSRAELLTVPGGTEVIDSARYLRGRASTVEDTFALSAGVIAQSRFGSDEARLSIRGSGLQRTFHGRGLRVLQDGVPINLADGGFDMQALEPLSAAYINVWRGGNALATGASTLGGAIDYISRTGRDAPALFARAEAGSWNYLRASLASGGTTGARNQFDGYASFTHQSQDGFRDHAEQSNQRLFANAGIRFSGFAETRFYVTAARTDSELPGSLSRAQLDTNPQQSLASNITLDQHRDFDLLRLANKTTIRTGETTWDFSAAWTYKDLDHPIFQVIDQLSNDALLGASATHTGDFLGRSNRLRAGVFFTRGLTHATNFINASGKRGALVSQADQTATNLELFAEDQLTLGRGLTLVAGFSSAANKRENEKITGGVASYELDYDRLMPKLGLRWDARDIQVFANFSGSYEPPSFSETLTLNTARNAQTATTVELGTRGIHRFLRWDLSLYSAELKNELLTLDHDNNPSTAAATINANRTTHRGIEFATELDLLGTDWNATTTPTHRLVARAAWTYGDFRFDSDARYGNNRLAGLAPHQIRGELTWEHASGWYAGPTFEWSPKDNYIDFRNTFAADAYALIGLRLGQRRATGISWFLEARNLSDKRYAATTGVIENATGLDQPQFLPGDGRSLFAGLEYRW</sequence>
<keyword evidence="4 8" id="KW-0812">Transmembrane</keyword>
<reference evidence="12 13" key="1">
    <citation type="submission" date="2017-09" db="EMBL/GenBank/DDBJ databases">
        <title>Complete genome sequence of Verrucomicrobial strain HZ-65, isolated from freshwater.</title>
        <authorList>
            <person name="Choi A."/>
        </authorList>
    </citation>
    <scope>NUCLEOTIDE SEQUENCE [LARGE SCALE GENOMIC DNA]</scope>
    <source>
        <strain evidence="12 13">HZ-65</strain>
    </source>
</reference>
<dbReference type="GO" id="GO:0015344">
    <property type="term" value="F:siderophore uptake transmembrane transporter activity"/>
    <property type="evidence" value="ECO:0007669"/>
    <property type="project" value="TreeGrafter"/>
</dbReference>
<accession>A0A290QL39</accession>
<organism evidence="12 13">
    <name type="scientific">Nibricoccus aquaticus</name>
    <dbReference type="NCBI Taxonomy" id="2576891"/>
    <lineage>
        <taxon>Bacteria</taxon>
        <taxon>Pseudomonadati</taxon>
        <taxon>Verrucomicrobiota</taxon>
        <taxon>Opitutia</taxon>
        <taxon>Opitutales</taxon>
        <taxon>Opitutaceae</taxon>
        <taxon>Nibricoccus</taxon>
    </lineage>
</organism>
<dbReference type="Gene3D" id="2.170.130.10">
    <property type="entry name" value="TonB-dependent receptor, plug domain"/>
    <property type="match status" value="1"/>
</dbReference>
<keyword evidence="2 8" id="KW-0813">Transport</keyword>
<dbReference type="EMBL" id="CP023344">
    <property type="protein sequence ID" value="ATC66108.1"/>
    <property type="molecule type" value="Genomic_DNA"/>
</dbReference>
<evidence type="ECO:0000256" key="6">
    <source>
        <dbReference type="ARBA" id="ARBA00023136"/>
    </source>
</evidence>
<keyword evidence="13" id="KW-1185">Reference proteome</keyword>
<dbReference type="InterPro" id="IPR012910">
    <property type="entry name" value="Plug_dom"/>
</dbReference>
<keyword evidence="7 8" id="KW-0998">Cell outer membrane</keyword>
<keyword evidence="3 8" id="KW-1134">Transmembrane beta strand</keyword>
<dbReference type="PANTHER" id="PTHR30069">
    <property type="entry name" value="TONB-DEPENDENT OUTER MEMBRANE RECEPTOR"/>
    <property type="match status" value="1"/>
</dbReference>
<dbReference type="InterPro" id="IPR000531">
    <property type="entry name" value="Beta-barrel_TonB"/>
</dbReference>
<dbReference type="GO" id="GO:0044718">
    <property type="term" value="P:siderophore transmembrane transport"/>
    <property type="evidence" value="ECO:0007669"/>
    <property type="project" value="TreeGrafter"/>
</dbReference>
<comment type="subcellular location">
    <subcellularLocation>
        <location evidence="1 8">Cell outer membrane</location>
        <topology evidence="1 8">Multi-pass membrane protein</topology>
    </subcellularLocation>
</comment>
<gene>
    <name evidence="12" type="ORF">CMV30_11370</name>
</gene>
<evidence type="ECO:0000313" key="13">
    <source>
        <dbReference type="Proteomes" id="UP000217265"/>
    </source>
</evidence>
<evidence type="ECO:0000256" key="1">
    <source>
        <dbReference type="ARBA" id="ARBA00004571"/>
    </source>
</evidence>
<dbReference type="InterPro" id="IPR036942">
    <property type="entry name" value="Beta-barrel_TonB_sf"/>
</dbReference>
<evidence type="ECO:0000313" key="12">
    <source>
        <dbReference type="EMBL" id="ATC66108.1"/>
    </source>
</evidence>
<dbReference type="InterPro" id="IPR037066">
    <property type="entry name" value="Plug_dom_sf"/>
</dbReference>
<dbReference type="GO" id="GO:0009279">
    <property type="term" value="C:cell outer membrane"/>
    <property type="evidence" value="ECO:0007669"/>
    <property type="project" value="UniProtKB-SubCell"/>
</dbReference>
<dbReference type="AlphaFoldDB" id="A0A290QL39"/>
<evidence type="ECO:0000259" key="10">
    <source>
        <dbReference type="Pfam" id="PF00593"/>
    </source>
</evidence>
<dbReference type="KEGG" id="vbh:CMV30_11370"/>
<protein>
    <submittedName>
        <fullName evidence="12">TonB-dependent receptor</fullName>
    </submittedName>
</protein>
<evidence type="ECO:0000259" key="11">
    <source>
        <dbReference type="Pfam" id="PF07715"/>
    </source>
</evidence>
<evidence type="ECO:0000256" key="8">
    <source>
        <dbReference type="PROSITE-ProRule" id="PRU01360"/>
    </source>
</evidence>
<evidence type="ECO:0000256" key="5">
    <source>
        <dbReference type="ARBA" id="ARBA00023077"/>
    </source>
</evidence>
<dbReference type="InterPro" id="IPR039426">
    <property type="entry name" value="TonB-dep_rcpt-like"/>
</dbReference>
<name>A0A290QL39_9BACT</name>
<dbReference type="PANTHER" id="PTHR30069:SF28">
    <property type="entry name" value="TONB-DEPENDENT RECEPTOR YNCD-RELATED"/>
    <property type="match status" value="1"/>
</dbReference>
<keyword evidence="6 8" id="KW-0472">Membrane</keyword>
<feature type="domain" description="TonB-dependent receptor-like beta-barrel" evidence="10">
    <location>
        <begin position="234"/>
        <end position="649"/>
    </location>
</feature>
<dbReference type="PROSITE" id="PS52016">
    <property type="entry name" value="TONB_DEPENDENT_REC_3"/>
    <property type="match status" value="1"/>
</dbReference>
<dbReference type="Pfam" id="PF07715">
    <property type="entry name" value="Plug"/>
    <property type="match status" value="1"/>
</dbReference>
<dbReference type="Pfam" id="PF00593">
    <property type="entry name" value="TonB_dep_Rec_b-barrel"/>
    <property type="match status" value="1"/>
</dbReference>
<dbReference type="Gene3D" id="2.40.170.20">
    <property type="entry name" value="TonB-dependent receptor, beta-barrel domain"/>
    <property type="match status" value="1"/>
</dbReference>
<dbReference type="SUPFAM" id="SSF56935">
    <property type="entry name" value="Porins"/>
    <property type="match status" value="1"/>
</dbReference>
<evidence type="ECO:0000256" key="4">
    <source>
        <dbReference type="ARBA" id="ARBA00022692"/>
    </source>
</evidence>
<dbReference type="Proteomes" id="UP000217265">
    <property type="component" value="Chromosome"/>
</dbReference>
<keyword evidence="12" id="KW-0675">Receptor</keyword>
<evidence type="ECO:0000256" key="2">
    <source>
        <dbReference type="ARBA" id="ARBA00022448"/>
    </source>
</evidence>
<comment type="similarity">
    <text evidence="8 9">Belongs to the TonB-dependent receptor family.</text>
</comment>
<proteinExistence type="inferred from homology"/>
<evidence type="ECO:0000256" key="9">
    <source>
        <dbReference type="RuleBase" id="RU003357"/>
    </source>
</evidence>
<evidence type="ECO:0000256" key="3">
    <source>
        <dbReference type="ARBA" id="ARBA00022452"/>
    </source>
</evidence>
<dbReference type="OrthoDB" id="9760620at2"/>